<evidence type="ECO:0000256" key="1">
    <source>
        <dbReference type="SAM" id="MobiDB-lite"/>
    </source>
</evidence>
<dbReference type="Proteomes" id="UP001153269">
    <property type="component" value="Unassembled WGS sequence"/>
</dbReference>
<sequence length="206" mass="23335">MEEKGRESDSNSTESDRRERESERGKEEERESAREEYELSNGLMEAPCSLSVVGGRFNSPWFVAPGSDRTLLSSNRNKQVFPPELIVESDTEVRSGLKRSADPEMDEKPSIPNPSMRRRGDTRRKQPAITHRNPDDLRRHTFLHNGLRSTSKHQNQQEGEDEQTLGSCSVIDSVEEEEEVEVEEVVVVVVKGNMKPLLDDCITPAL</sequence>
<name>A0A9N7VUK4_PLEPL</name>
<feature type="compositionally biased region" description="Basic residues" evidence="1">
    <location>
        <begin position="116"/>
        <end position="126"/>
    </location>
</feature>
<keyword evidence="3" id="KW-1185">Reference proteome</keyword>
<evidence type="ECO:0000313" key="2">
    <source>
        <dbReference type="EMBL" id="CAB1459592.1"/>
    </source>
</evidence>
<protein>
    <submittedName>
        <fullName evidence="2">Uncharacterized protein</fullName>
    </submittedName>
</protein>
<feature type="compositionally biased region" description="Basic and acidic residues" evidence="1">
    <location>
        <begin position="91"/>
        <end position="109"/>
    </location>
</feature>
<feature type="region of interest" description="Disordered" evidence="1">
    <location>
        <begin position="88"/>
        <end position="139"/>
    </location>
</feature>
<feature type="compositionally biased region" description="Basic and acidic residues" evidence="1">
    <location>
        <begin position="1"/>
        <end position="37"/>
    </location>
</feature>
<dbReference type="EMBL" id="CADEAL010004438">
    <property type="protein sequence ID" value="CAB1459592.1"/>
    <property type="molecule type" value="Genomic_DNA"/>
</dbReference>
<feature type="region of interest" description="Disordered" evidence="1">
    <location>
        <begin position="1"/>
        <end position="45"/>
    </location>
</feature>
<reference evidence="2" key="1">
    <citation type="submission" date="2020-03" db="EMBL/GenBank/DDBJ databases">
        <authorList>
            <person name="Weist P."/>
        </authorList>
    </citation>
    <scope>NUCLEOTIDE SEQUENCE</scope>
</reference>
<comment type="caution">
    <text evidence="2">The sequence shown here is derived from an EMBL/GenBank/DDBJ whole genome shotgun (WGS) entry which is preliminary data.</text>
</comment>
<dbReference type="AlphaFoldDB" id="A0A9N7VUK4"/>
<accession>A0A9N7VUK4</accession>
<evidence type="ECO:0000313" key="3">
    <source>
        <dbReference type="Proteomes" id="UP001153269"/>
    </source>
</evidence>
<proteinExistence type="predicted"/>
<gene>
    <name evidence="2" type="ORF">PLEPLA_LOCUS47429</name>
</gene>
<organism evidence="2 3">
    <name type="scientific">Pleuronectes platessa</name>
    <name type="common">European plaice</name>
    <dbReference type="NCBI Taxonomy" id="8262"/>
    <lineage>
        <taxon>Eukaryota</taxon>
        <taxon>Metazoa</taxon>
        <taxon>Chordata</taxon>
        <taxon>Craniata</taxon>
        <taxon>Vertebrata</taxon>
        <taxon>Euteleostomi</taxon>
        <taxon>Actinopterygii</taxon>
        <taxon>Neopterygii</taxon>
        <taxon>Teleostei</taxon>
        <taxon>Neoteleostei</taxon>
        <taxon>Acanthomorphata</taxon>
        <taxon>Carangaria</taxon>
        <taxon>Pleuronectiformes</taxon>
        <taxon>Pleuronectoidei</taxon>
        <taxon>Pleuronectidae</taxon>
        <taxon>Pleuronectes</taxon>
    </lineage>
</organism>